<feature type="domain" description="Protein export membrane protein SecD/SecF C-terminal" evidence="15">
    <location>
        <begin position="671"/>
        <end position="856"/>
    </location>
</feature>
<evidence type="ECO:0000259" key="15">
    <source>
        <dbReference type="Pfam" id="PF02355"/>
    </source>
</evidence>
<evidence type="ECO:0000256" key="9">
    <source>
        <dbReference type="ARBA" id="ARBA00023136"/>
    </source>
</evidence>
<accession>A0A0L6D052</accession>
<feature type="transmembrane region" description="Helical" evidence="13">
    <location>
        <begin position="828"/>
        <end position="855"/>
    </location>
</feature>
<comment type="caution">
    <text evidence="13">Lacks conserved residue(s) required for the propagation of feature annotation.</text>
</comment>
<dbReference type="InterPro" id="IPR048634">
    <property type="entry name" value="SecD_SecF_C"/>
</dbReference>
<dbReference type="PANTHER" id="PTHR30081:SF1">
    <property type="entry name" value="PROTEIN TRANSLOCASE SUBUNIT SECD"/>
    <property type="match status" value="1"/>
</dbReference>
<dbReference type="Gene3D" id="3.30.70.3400">
    <property type="match status" value="1"/>
</dbReference>
<name>A0A0L6D052_9RHOB</name>
<dbReference type="FunFam" id="3.30.1360.200:FF:000002">
    <property type="entry name" value="Preprotein translocase subunit SecD"/>
    <property type="match status" value="1"/>
</dbReference>
<dbReference type="OrthoDB" id="9805019at2"/>
<protein>
    <recommendedName>
        <fullName evidence="13 14">Multifunctional fusion protein</fullName>
    </recommendedName>
    <domain>
        <recommendedName>
            <fullName evidence="13">Protein translocase subunit SecD</fullName>
        </recommendedName>
    </domain>
    <domain>
        <recommendedName>
            <fullName evidence="14">Protein-export membrane protein SecF</fullName>
        </recommendedName>
    </domain>
</protein>
<comment type="function">
    <text evidence="10 13">Part of the Sec protein translocase complex. Interacts with the SecYEG preprotein conducting channel. SecDF uses the proton motive force (PMF) to complete protein translocation after the ATP-dependent function of SecA.</text>
</comment>
<keyword evidence="3 13" id="KW-1003">Cell membrane</keyword>
<evidence type="ECO:0000259" key="16">
    <source>
        <dbReference type="Pfam" id="PF21760"/>
    </source>
</evidence>
<comment type="subunit">
    <text evidence="13">Forms a complex with SecF. Part of the essential Sec protein translocation apparatus which comprises SecA, SecYEG and auxiliary proteins SecDF-YajC and YidC.</text>
</comment>
<dbReference type="FunFam" id="1.20.1640.10:FF:000024">
    <property type="entry name" value="Multifunctional fusion protein"/>
    <property type="match status" value="1"/>
</dbReference>
<dbReference type="Pfam" id="PF02355">
    <property type="entry name" value="SecD_SecF_C"/>
    <property type="match status" value="2"/>
</dbReference>
<evidence type="ECO:0000256" key="6">
    <source>
        <dbReference type="ARBA" id="ARBA00022927"/>
    </source>
</evidence>
<feature type="transmembrane region" description="Helical" evidence="13">
    <location>
        <begin position="575"/>
        <end position="593"/>
    </location>
</feature>
<keyword evidence="5 13" id="KW-0812">Transmembrane</keyword>
<dbReference type="InterPro" id="IPR005791">
    <property type="entry name" value="SecD"/>
</dbReference>
<dbReference type="GO" id="GO:0005886">
    <property type="term" value="C:plasma membrane"/>
    <property type="evidence" value="ECO:0007669"/>
    <property type="project" value="UniProtKB-SubCell"/>
</dbReference>
<evidence type="ECO:0000256" key="10">
    <source>
        <dbReference type="ARBA" id="ARBA00059018"/>
    </source>
</evidence>
<dbReference type="HAMAP" id="MF_01464_B">
    <property type="entry name" value="SecF_B"/>
    <property type="match status" value="1"/>
</dbReference>
<reference evidence="19" key="1">
    <citation type="submission" date="2015-07" db="EMBL/GenBank/DDBJ databases">
        <title>Draft Genome Sequence of Roseovarius tolerans EL-164, a producer of N-Acylated Alanine Methyl Esters (NAMEs).</title>
        <authorList>
            <person name="Voget S."/>
            <person name="Bruns H."/>
            <person name="Wagner-Doebler I."/>
            <person name="Schulz S."/>
            <person name="Daniel R."/>
        </authorList>
    </citation>
    <scope>NUCLEOTIDE SEQUENCE [LARGE SCALE GENOMIC DNA]</scope>
    <source>
        <strain evidence="19">EL-164</strain>
    </source>
</reference>
<feature type="transmembrane region" description="Helical" evidence="13">
    <location>
        <begin position="445"/>
        <end position="467"/>
    </location>
</feature>
<dbReference type="Gene3D" id="3.30.1360.200">
    <property type="match status" value="1"/>
</dbReference>
<dbReference type="InterPro" id="IPR022646">
    <property type="entry name" value="SecD/SecF_CS"/>
</dbReference>
<dbReference type="SUPFAM" id="SSF82866">
    <property type="entry name" value="Multidrug efflux transporter AcrB transmembrane domain"/>
    <property type="match status" value="2"/>
</dbReference>
<feature type="transmembrane region" description="Helical" evidence="13">
    <location>
        <begin position="804"/>
        <end position="822"/>
    </location>
</feature>
<dbReference type="RefSeq" id="WP_050661172.1">
    <property type="nucleotide sequence ID" value="NZ_CP118494.1"/>
</dbReference>
<feature type="transmembrane region" description="Helical" evidence="13">
    <location>
        <begin position="698"/>
        <end position="719"/>
    </location>
</feature>
<comment type="similarity">
    <text evidence="14">Belongs to the SecD/SecF family. SecF subfamily.</text>
</comment>
<feature type="domain" description="Protein export membrane protein SecD/SecF C-terminal" evidence="15">
    <location>
        <begin position="374"/>
        <end position="544"/>
    </location>
</feature>
<dbReference type="InterPro" id="IPR055344">
    <property type="entry name" value="SecD_SecF_C_bact"/>
</dbReference>
<dbReference type="NCBIfam" id="NF009583">
    <property type="entry name" value="PRK13024.1-3"/>
    <property type="match status" value="1"/>
</dbReference>
<dbReference type="GO" id="GO:0065002">
    <property type="term" value="P:intracellular protein transmembrane transport"/>
    <property type="evidence" value="ECO:0007669"/>
    <property type="project" value="UniProtKB-UniRule"/>
</dbReference>
<keyword evidence="4" id="KW-0997">Cell inner membrane</keyword>
<dbReference type="GO" id="GO:0015450">
    <property type="term" value="F:protein-transporting ATPase activity"/>
    <property type="evidence" value="ECO:0007669"/>
    <property type="project" value="InterPro"/>
</dbReference>
<dbReference type="STRING" id="74031.SAMN04488077_10897"/>
<evidence type="ECO:0000256" key="5">
    <source>
        <dbReference type="ARBA" id="ARBA00022692"/>
    </source>
</evidence>
<dbReference type="PANTHER" id="PTHR30081">
    <property type="entry name" value="PROTEIN-EXPORT MEMBRANE PROTEIN SEC"/>
    <property type="match status" value="1"/>
</dbReference>
<evidence type="ECO:0000256" key="13">
    <source>
        <dbReference type="HAMAP-Rule" id="MF_01463"/>
    </source>
</evidence>
<dbReference type="NCBIfam" id="TIGR00966">
    <property type="entry name" value="transloc_SecF"/>
    <property type="match status" value="1"/>
</dbReference>
<comment type="subunit">
    <text evidence="14">Forms a complex with SecD. Part of the essential Sec protein translocation apparatus which comprises SecA, SecYEG and auxiliary proteins SecDF-YajC and YidC.</text>
</comment>
<evidence type="ECO:0000256" key="12">
    <source>
        <dbReference type="ARBA" id="ARBA00061053"/>
    </source>
</evidence>
<sequence length="877" mass="94549">MLQIDLWKRLAIMGLVALGLLLALPNGFYSRVETHNDAAAAIEAGADPAALQDELALWPDWMPSSLVNLGLDLRGGAHLLAEVQVEDVYAARVEGMWPEVRDLLREERDRVGPIRLQDYENAELRVRLVERSEMADEAASLVRGLARPVTSLTGAGSTDIDVTTDGAEVIIRLSEAEQRATDERTVRQALEIIRRRIDETGTREPTIMRQGSDRVLIQVPGIGSAAELKELIGTTAQLTFQPVVSRSSSADENPGVGNEILPSLDEDGVFYILERTPVVTGEELVDAQPDFDQNGRPAVSFRFNPTGARKFGDYTADNIGNPFAIVLDGEVISAPVIQSHIPGGSGIITGNFSVEESTQLAVLLRAGALPAGLEFLEERTVGPELGADSIEAGKLACIVAFVLVLAYMVASYGRFGIFANIALIINVGLIFGLLSLIGATLTLPGIAGIVLTIGMAVDANVLVFERIKEEMKTAKGAARAIELGYEKAMSAIVDANITTFLTALILYAMGSGPVRGFAITLGLGIITSVFTALFVTRLIAVMWFERKRPKTVLTGRALRLVPEVTSLDFFSRWKLWLGISGVMILVALGSFGLQGLNFGIDFKGGTTIRTQSTEPVDVGQYRDAVGSLGLGDISITEVFDPTFGPDENVAMVRIQAQDDTESVTPEVIADVEAALQSAVPDIEFTSVESVGPKVSGELIQAAIIAVALAIGAVLVYIWLRFEWQFAVGAVIALVHDVALTVGVFSELQIQFDLAIIAALLTIVGYSLNDTVVVFDRVRENLRKYKQKPLREVLNISINETLSRTMMTSVTTLLALFALYFLGGDVIRGFVFAMIWGVIVGTYSSIFVASTVLMWLGVKRDWSKPDANAGTQFANVDA</sequence>
<evidence type="ECO:0000256" key="11">
    <source>
        <dbReference type="ARBA" id="ARBA00060856"/>
    </source>
</evidence>
<comment type="caution">
    <text evidence="18">The sequence shown here is derived from an EMBL/GenBank/DDBJ whole genome shotgun (WGS) entry which is preliminary data.</text>
</comment>
<evidence type="ECO:0000313" key="18">
    <source>
        <dbReference type="EMBL" id="KNX43078.1"/>
    </source>
</evidence>
<dbReference type="FunFam" id="1.20.1640.10:FF:000004">
    <property type="entry name" value="Protein translocase subunit SecD"/>
    <property type="match status" value="1"/>
</dbReference>
<feature type="domain" description="Protein translocase subunit SecDF P1" evidence="16">
    <location>
        <begin position="186"/>
        <end position="243"/>
    </location>
</feature>
<dbReference type="PATRIC" id="fig|74031.6.peg.211"/>
<dbReference type="HAMAP" id="MF_01463_B">
    <property type="entry name" value="SecD_B"/>
    <property type="match status" value="1"/>
</dbReference>
<organism evidence="18 19">
    <name type="scientific">Roseovarius tolerans</name>
    <dbReference type="NCBI Taxonomy" id="74031"/>
    <lineage>
        <taxon>Bacteria</taxon>
        <taxon>Pseudomonadati</taxon>
        <taxon>Pseudomonadota</taxon>
        <taxon>Alphaproteobacteria</taxon>
        <taxon>Rhodobacterales</taxon>
        <taxon>Roseobacteraceae</taxon>
        <taxon>Roseovarius</taxon>
    </lineage>
</organism>
<feature type="transmembrane region" description="Helical" evidence="13">
    <location>
        <begin position="516"/>
        <end position="540"/>
    </location>
</feature>
<keyword evidence="2 13" id="KW-0813">Transport</keyword>
<dbReference type="NCBIfam" id="TIGR01129">
    <property type="entry name" value="secD"/>
    <property type="match status" value="1"/>
</dbReference>
<dbReference type="Pfam" id="PF21760">
    <property type="entry name" value="SecD_1st"/>
    <property type="match status" value="1"/>
</dbReference>
<evidence type="ECO:0000256" key="2">
    <source>
        <dbReference type="ARBA" id="ARBA00022448"/>
    </source>
</evidence>
<evidence type="ECO:0000256" key="3">
    <source>
        <dbReference type="ARBA" id="ARBA00022475"/>
    </source>
</evidence>
<evidence type="ECO:0000256" key="7">
    <source>
        <dbReference type="ARBA" id="ARBA00022989"/>
    </source>
</evidence>
<evidence type="ECO:0000256" key="14">
    <source>
        <dbReference type="HAMAP-Rule" id="MF_01464"/>
    </source>
</evidence>
<dbReference type="Proteomes" id="UP000037046">
    <property type="component" value="Unassembled WGS sequence"/>
</dbReference>
<keyword evidence="8 13" id="KW-0811">Translocation</keyword>
<comment type="similarity">
    <text evidence="12">In the N-terminal section; belongs to the SecD/SecF family. SecD subfamily.</text>
</comment>
<dbReference type="InterPro" id="IPR005665">
    <property type="entry name" value="SecF_bac"/>
</dbReference>
<feature type="transmembrane region" description="Helical" evidence="13">
    <location>
        <begin position="488"/>
        <end position="510"/>
    </location>
</feature>
<dbReference type="InterPro" id="IPR048631">
    <property type="entry name" value="SecD_1st"/>
</dbReference>
<dbReference type="PRINTS" id="PR01755">
    <property type="entry name" value="SECFTRNLCASE"/>
</dbReference>
<evidence type="ECO:0000256" key="1">
    <source>
        <dbReference type="ARBA" id="ARBA00004651"/>
    </source>
</evidence>
<dbReference type="NCBIfam" id="TIGR00916">
    <property type="entry name" value="2A0604s01"/>
    <property type="match status" value="2"/>
</dbReference>
<comment type="similarity">
    <text evidence="11">In the C-terminal section; belongs to the SecD/SecF family. SecF subfamily.</text>
</comment>
<keyword evidence="7 13" id="KW-1133">Transmembrane helix</keyword>
<evidence type="ECO:0000313" key="19">
    <source>
        <dbReference type="Proteomes" id="UP000037046"/>
    </source>
</evidence>
<dbReference type="InterPro" id="IPR022813">
    <property type="entry name" value="SecD/SecF_arch_bac"/>
</dbReference>
<feature type="transmembrane region" description="Helical" evidence="13">
    <location>
        <begin position="417"/>
        <end position="439"/>
    </location>
</feature>
<dbReference type="EMBL" id="LGVV01000002">
    <property type="protein sequence ID" value="KNX43078.1"/>
    <property type="molecule type" value="Genomic_DNA"/>
</dbReference>
<dbReference type="InterPro" id="IPR022645">
    <property type="entry name" value="SecD/SecF_bac"/>
</dbReference>
<proteinExistence type="inferred from homology"/>
<evidence type="ECO:0000256" key="8">
    <source>
        <dbReference type="ARBA" id="ARBA00023010"/>
    </source>
</evidence>
<feature type="transmembrane region" description="Helical" evidence="13">
    <location>
        <begin position="753"/>
        <end position="774"/>
    </location>
</feature>
<comment type="similarity">
    <text evidence="13">Belongs to the SecD/SecF family. SecD subfamily.</text>
</comment>
<feature type="domain" description="SecDF P1 head subdomain" evidence="17">
    <location>
        <begin position="259"/>
        <end position="371"/>
    </location>
</feature>
<evidence type="ECO:0000259" key="17">
    <source>
        <dbReference type="Pfam" id="PF22599"/>
    </source>
</evidence>
<dbReference type="AlphaFoldDB" id="A0A0L6D052"/>
<dbReference type="Pfam" id="PF22599">
    <property type="entry name" value="SecDF_P1_head"/>
    <property type="match status" value="1"/>
</dbReference>
<dbReference type="Pfam" id="PF07549">
    <property type="entry name" value="Sec_GG"/>
    <property type="match status" value="2"/>
</dbReference>
<keyword evidence="6 13" id="KW-0653">Protein transport</keyword>
<dbReference type="GO" id="GO:0043952">
    <property type="term" value="P:protein transport by the Sec complex"/>
    <property type="evidence" value="ECO:0007669"/>
    <property type="project" value="UniProtKB-UniRule"/>
</dbReference>
<feature type="transmembrane region" description="Helical" evidence="13">
    <location>
        <begin position="726"/>
        <end position="747"/>
    </location>
</feature>
<dbReference type="InterPro" id="IPR054384">
    <property type="entry name" value="SecDF_P1_head"/>
</dbReference>
<comment type="subcellular location">
    <subcellularLocation>
        <location evidence="1 13">Cell membrane</location>
        <topology evidence="1 13">Multi-pass membrane protein</topology>
    </subcellularLocation>
</comment>
<dbReference type="GO" id="GO:0006605">
    <property type="term" value="P:protein targeting"/>
    <property type="evidence" value="ECO:0007669"/>
    <property type="project" value="UniProtKB-UniRule"/>
</dbReference>
<evidence type="ECO:0000256" key="4">
    <source>
        <dbReference type="ARBA" id="ARBA00022519"/>
    </source>
</evidence>
<keyword evidence="19" id="KW-1185">Reference proteome</keyword>
<gene>
    <name evidence="13" type="primary">secD</name>
    <name evidence="14" type="synonym">secF</name>
    <name evidence="18" type="ORF">ROTO_02070</name>
</gene>
<keyword evidence="9 13" id="KW-0472">Membrane</keyword>
<dbReference type="Gene3D" id="1.20.1640.10">
    <property type="entry name" value="Multidrug efflux transporter AcrB transmembrane domain"/>
    <property type="match status" value="2"/>
</dbReference>